<dbReference type="AlphaFoldDB" id="A0A8I1KJC0"/>
<protein>
    <submittedName>
        <fullName evidence="1">Uncharacterized protein</fullName>
    </submittedName>
</protein>
<accession>A0A8I1KJC0</accession>
<evidence type="ECO:0000313" key="1">
    <source>
        <dbReference type="EMBL" id="MBJ7542741.1"/>
    </source>
</evidence>
<proteinExistence type="predicted"/>
<gene>
    <name evidence="1" type="ORF">JDN41_04125</name>
</gene>
<evidence type="ECO:0000313" key="2">
    <source>
        <dbReference type="Proteomes" id="UP000623250"/>
    </source>
</evidence>
<organism evidence="1 2">
    <name type="scientific">Rhodomicrobium udaipurense</name>
    <dbReference type="NCBI Taxonomy" id="1202716"/>
    <lineage>
        <taxon>Bacteria</taxon>
        <taxon>Pseudomonadati</taxon>
        <taxon>Pseudomonadota</taxon>
        <taxon>Alphaproteobacteria</taxon>
        <taxon>Hyphomicrobiales</taxon>
        <taxon>Hyphomicrobiaceae</taxon>
        <taxon>Rhodomicrobium</taxon>
    </lineage>
</organism>
<sequence>MNVSLSKIGNTLALCCVVIAALAIFGFQVKSYVPTPGDAFVLLDHKTKTYIAPPCLEFGYSRSEYDKDMELDELKTARSLKYKSDDVCRNAGFFAPEGYSLTENLLKWAGLIPPKKFWWDSLSPEAKVSIKGVKAFLRSMEDADQPTPTEAAQ</sequence>
<dbReference type="RefSeq" id="WP_037233382.1">
    <property type="nucleotide sequence ID" value="NZ_JAEMUK010000008.1"/>
</dbReference>
<dbReference type="Proteomes" id="UP000623250">
    <property type="component" value="Unassembled WGS sequence"/>
</dbReference>
<name>A0A8I1KJC0_9HYPH</name>
<reference evidence="1 2" key="1">
    <citation type="submission" date="2020-12" db="EMBL/GenBank/DDBJ databases">
        <title>Revised draft genomes of Rhodomicrobium vannielii ATCC 17100 and Rhodomicrobium udaipurense JA643.</title>
        <authorList>
            <person name="Conners E.M."/>
            <person name="Davenport E.J."/>
            <person name="Bose A."/>
        </authorList>
    </citation>
    <scope>NUCLEOTIDE SEQUENCE [LARGE SCALE GENOMIC DNA]</scope>
    <source>
        <strain evidence="1 2">JA643</strain>
    </source>
</reference>
<comment type="caution">
    <text evidence="1">The sequence shown here is derived from an EMBL/GenBank/DDBJ whole genome shotgun (WGS) entry which is preliminary data.</text>
</comment>
<keyword evidence="2" id="KW-1185">Reference proteome</keyword>
<dbReference type="EMBL" id="JAEMUK010000008">
    <property type="protein sequence ID" value="MBJ7542741.1"/>
    <property type="molecule type" value="Genomic_DNA"/>
</dbReference>